<dbReference type="eggNOG" id="COG3309">
    <property type="taxonomic scope" value="Bacteria"/>
</dbReference>
<gene>
    <name evidence="1" type="ORF">SAMN04487834_101517</name>
</gene>
<dbReference type="AlphaFoldDB" id="A0A1H6SDY9"/>
<name>A0A1H6SDY9_9FIRM</name>
<dbReference type="Proteomes" id="UP000183028">
    <property type="component" value="Unassembled WGS sequence"/>
</dbReference>
<dbReference type="RefSeq" id="WP_074731725.1">
    <property type="nucleotide sequence ID" value="NZ_FNYK01000015.1"/>
</dbReference>
<evidence type="ECO:0000313" key="2">
    <source>
        <dbReference type="Proteomes" id="UP000183028"/>
    </source>
</evidence>
<dbReference type="InterPro" id="IPR048135">
    <property type="entry name" value="VapD-like"/>
</dbReference>
<protein>
    <submittedName>
        <fullName evidence="1">Virulence-associated protein VapD</fullName>
    </submittedName>
</protein>
<evidence type="ECO:0000313" key="1">
    <source>
        <dbReference type="EMBL" id="SEI66089.1"/>
    </source>
</evidence>
<dbReference type="OrthoDB" id="8611858at2"/>
<dbReference type="NCBIfam" id="NF041506">
    <property type="entry name" value="VapD"/>
    <property type="match status" value="1"/>
</dbReference>
<proteinExistence type="predicted"/>
<reference evidence="2" key="1">
    <citation type="submission" date="2016-10" db="EMBL/GenBank/DDBJ databases">
        <authorList>
            <person name="Varghese N."/>
        </authorList>
    </citation>
    <scope>NUCLEOTIDE SEQUENCE [LARGE SCALE GENOMIC DNA]</scope>
    <source>
        <strain evidence="2">DSM 20406</strain>
    </source>
</reference>
<organism evidence="1 2">
    <name type="scientific">Sharpea azabuensis</name>
    <dbReference type="NCBI Taxonomy" id="322505"/>
    <lineage>
        <taxon>Bacteria</taxon>
        <taxon>Bacillati</taxon>
        <taxon>Bacillota</taxon>
        <taxon>Erysipelotrichia</taxon>
        <taxon>Erysipelotrichales</taxon>
        <taxon>Coprobacillaceae</taxon>
        <taxon>Sharpea</taxon>
    </lineage>
</organism>
<keyword evidence="2" id="KW-1185">Reference proteome</keyword>
<accession>A0A1H6SDY9</accession>
<dbReference type="EMBL" id="FNYK01000015">
    <property type="protein sequence ID" value="SEI66089.1"/>
    <property type="molecule type" value="Genomic_DNA"/>
</dbReference>
<dbReference type="Gene3D" id="3.30.70.240">
    <property type="match status" value="1"/>
</dbReference>
<sequence>MSRKYLNFDLDTKALQEWYPDGDWHNAYMDIRRYLEEHGFEHRQGSGYISRKNLNLLQATVIVQRMAREYLWLQPCLKELDVTNVGKTVSLNEAVSDAHDERMQEIMTSQKRRLK</sequence>